<sequence>MSRLTKPPSKSQMRTPSAGKISGTKGESKTDLKKRKVGSKSGKKDVGFELPALSIIGKKKDIKFEDIRKKVIRRNNPEGEDKKQLVNIIKYINQSKPKLKVQEYINLVSKYTSDNGEVLRKVMEDDLTSFRKVVTKVYETMTQDVSDVLVNEQIQTMNFYNERYDVYYEKTLWMISEIYQMIPEFDFERYARDKDQYLNYVSPIPILIKRDADDVDAQKRQEAFHRLQWLKIEGERLAEENKRLQERLNELRQQQANTQTKAELKSHIMEEKMIDLENQEAEKQERLNELQGNLGKAIVRSEAYIRLEGDEPSKGPKAKIEVKIDRKMHHKKKVEWSTDTAIRMEKEAAIRSVKAETAKADERKRERRQFKAPQNLPIMPRDRRSVVPSPFSQPSGSTGQPRMTMLKEKTSQRTVTAVQERRVLRPNSGSCQGKKRNTK</sequence>
<evidence type="ECO:0000313" key="4">
    <source>
        <dbReference type="Proteomes" id="UP000625711"/>
    </source>
</evidence>
<dbReference type="AlphaFoldDB" id="A0A834IKB4"/>
<feature type="coiled-coil region" evidence="1">
    <location>
        <begin position="227"/>
        <end position="293"/>
    </location>
</feature>
<dbReference type="OrthoDB" id="6592428at2759"/>
<keyword evidence="1" id="KW-0175">Coiled coil</keyword>
<dbReference type="Proteomes" id="UP000625711">
    <property type="component" value="Unassembled WGS sequence"/>
</dbReference>
<comment type="caution">
    <text evidence="3">The sequence shown here is derived from an EMBL/GenBank/DDBJ whole genome shotgun (WGS) entry which is preliminary data.</text>
</comment>
<keyword evidence="4" id="KW-1185">Reference proteome</keyword>
<reference evidence="3" key="1">
    <citation type="submission" date="2020-08" db="EMBL/GenBank/DDBJ databases">
        <title>Genome sequencing and assembly of the red palm weevil Rhynchophorus ferrugineus.</title>
        <authorList>
            <person name="Dias G.B."/>
            <person name="Bergman C.M."/>
            <person name="Manee M."/>
        </authorList>
    </citation>
    <scope>NUCLEOTIDE SEQUENCE</scope>
    <source>
        <strain evidence="3">AA-2017</strain>
        <tissue evidence="3">Whole larva</tissue>
    </source>
</reference>
<protein>
    <submittedName>
        <fullName evidence="3">Uncharacterized protein</fullName>
    </submittedName>
</protein>
<dbReference type="EMBL" id="JAACXV010000276">
    <property type="protein sequence ID" value="KAF7280747.1"/>
    <property type="molecule type" value="Genomic_DNA"/>
</dbReference>
<feature type="region of interest" description="Disordered" evidence="2">
    <location>
        <begin position="1"/>
        <end position="45"/>
    </location>
</feature>
<evidence type="ECO:0000256" key="2">
    <source>
        <dbReference type="SAM" id="MobiDB-lite"/>
    </source>
</evidence>
<name>A0A834IKB4_RHYFE</name>
<accession>A0A834IKB4</accession>
<evidence type="ECO:0000256" key="1">
    <source>
        <dbReference type="SAM" id="Coils"/>
    </source>
</evidence>
<gene>
    <name evidence="3" type="ORF">GWI33_005529</name>
</gene>
<feature type="region of interest" description="Disordered" evidence="2">
    <location>
        <begin position="353"/>
        <end position="439"/>
    </location>
</feature>
<feature type="compositionally biased region" description="Polar residues" evidence="2">
    <location>
        <begin position="390"/>
        <end position="401"/>
    </location>
</feature>
<evidence type="ECO:0000313" key="3">
    <source>
        <dbReference type="EMBL" id="KAF7280747.1"/>
    </source>
</evidence>
<proteinExistence type="predicted"/>
<feature type="compositionally biased region" description="Basic and acidic residues" evidence="2">
    <location>
        <begin position="353"/>
        <end position="364"/>
    </location>
</feature>
<organism evidence="3 4">
    <name type="scientific">Rhynchophorus ferrugineus</name>
    <name type="common">Red palm weevil</name>
    <name type="synonym">Curculio ferrugineus</name>
    <dbReference type="NCBI Taxonomy" id="354439"/>
    <lineage>
        <taxon>Eukaryota</taxon>
        <taxon>Metazoa</taxon>
        <taxon>Ecdysozoa</taxon>
        <taxon>Arthropoda</taxon>
        <taxon>Hexapoda</taxon>
        <taxon>Insecta</taxon>
        <taxon>Pterygota</taxon>
        <taxon>Neoptera</taxon>
        <taxon>Endopterygota</taxon>
        <taxon>Coleoptera</taxon>
        <taxon>Polyphaga</taxon>
        <taxon>Cucujiformia</taxon>
        <taxon>Curculionidae</taxon>
        <taxon>Dryophthorinae</taxon>
        <taxon>Rhynchophorus</taxon>
    </lineage>
</organism>